<dbReference type="EMBL" id="JBJQOH010000006">
    <property type="protein sequence ID" value="KAL3684704.1"/>
    <property type="molecule type" value="Genomic_DNA"/>
</dbReference>
<evidence type="ECO:0000313" key="2">
    <source>
        <dbReference type="Proteomes" id="UP001633002"/>
    </source>
</evidence>
<accession>A0ABD3H2B4</accession>
<evidence type="ECO:0000313" key="1">
    <source>
        <dbReference type="EMBL" id="KAL3684704.1"/>
    </source>
</evidence>
<protein>
    <submittedName>
        <fullName evidence="1">Uncharacterized protein</fullName>
    </submittedName>
</protein>
<comment type="caution">
    <text evidence="1">The sequence shown here is derived from an EMBL/GenBank/DDBJ whole genome shotgun (WGS) entry which is preliminary data.</text>
</comment>
<name>A0ABD3H2B4_9MARC</name>
<dbReference type="Proteomes" id="UP001633002">
    <property type="component" value="Unassembled WGS sequence"/>
</dbReference>
<sequence>MGDMNMVEYRRDTIGPSPLLKGRELRKWTLNENAGDLIDVWLEAVSSKRPWYTRQATYCGRLDQSRLDRCYITNRGEWLYLIDEMVHDGTSCLADHIPIKTREEVKAECADVWADHPWWATYHRKKWGLALARVRSVLLKQKKVQRADELEAEALYPKLSEVRIRVQEEPTTENRRLFEEESVENI</sequence>
<keyword evidence="2" id="KW-1185">Reference proteome</keyword>
<organism evidence="1 2">
    <name type="scientific">Riccia sorocarpa</name>
    <dbReference type="NCBI Taxonomy" id="122646"/>
    <lineage>
        <taxon>Eukaryota</taxon>
        <taxon>Viridiplantae</taxon>
        <taxon>Streptophyta</taxon>
        <taxon>Embryophyta</taxon>
        <taxon>Marchantiophyta</taxon>
        <taxon>Marchantiopsida</taxon>
        <taxon>Marchantiidae</taxon>
        <taxon>Marchantiales</taxon>
        <taxon>Ricciaceae</taxon>
        <taxon>Riccia</taxon>
    </lineage>
</organism>
<dbReference type="AlphaFoldDB" id="A0ABD3H2B4"/>
<dbReference type="SUPFAM" id="SSF56219">
    <property type="entry name" value="DNase I-like"/>
    <property type="match status" value="1"/>
</dbReference>
<gene>
    <name evidence="1" type="ORF">R1sor_002726</name>
</gene>
<dbReference type="InterPro" id="IPR036691">
    <property type="entry name" value="Endo/exonu/phosph_ase_sf"/>
</dbReference>
<reference evidence="1 2" key="1">
    <citation type="submission" date="2024-09" db="EMBL/GenBank/DDBJ databases">
        <title>Chromosome-scale assembly of Riccia sorocarpa.</title>
        <authorList>
            <person name="Paukszto L."/>
        </authorList>
    </citation>
    <scope>NUCLEOTIDE SEQUENCE [LARGE SCALE GENOMIC DNA]</scope>
    <source>
        <strain evidence="1">LP-2024</strain>
        <tissue evidence="1">Aerial parts of the thallus</tissue>
    </source>
</reference>
<proteinExistence type="predicted"/>